<feature type="non-terminal residue" evidence="1">
    <location>
        <position position="1"/>
    </location>
</feature>
<organism evidence="1 2">
    <name type="scientific">Ferviditalea candida</name>
    <dbReference type="NCBI Taxonomy" id="3108399"/>
    <lineage>
        <taxon>Bacteria</taxon>
        <taxon>Bacillati</taxon>
        <taxon>Bacillota</taxon>
        <taxon>Bacilli</taxon>
        <taxon>Bacillales</taxon>
        <taxon>Paenibacillaceae</taxon>
        <taxon>Ferviditalea</taxon>
    </lineage>
</organism>
<dbReference type="Gene3D" id="2.180.10.10">
    <property type="entry name" value="RHS repeat-associated core"/>
    <property type="match status" value="1"/>
</dbReference>
<reference evidence="1" key="1">
    <citation type="submission" date="2023-12" db="EMBL/GenBank/DDBJ databases">
        <title>Fervidustalea candida gen. nov., sp. nov., a novel member of the family Paenibacillaceae isolated from a geothermal area.</title>
        <authorList>
            <person name="Li W.-J."/>
            <person name="Jiao J.-Y."/>
            <person name="Chen Y."/>
        </authorList>
    </citation>
    <scope>NUCLEOTIDE SEQUENCE</scope>
    <source>
        <strain evidence="1">SYSU GA230002</strain>
    </source>
</reference>
<dbReference type="Proteomes" id="UP001310386">
    <property type="component" value="Unassembled WGS sequence"/>
</dbReference>
<comment type="caution">
    <text evidence="1">The sequence shown here is derived from an EMBL/GenBank/DDBJ whole genome shotgun (WGS) entry which is preliminary data.</text>
</comment>
<dbReference type="NCBIfam" id="TIGR03696">
    <property type="entry name" value="Rhs_assc_core"/>
    <property type="match status" value="1"/>
</dbReference>
<proteinExistence type="predicted"/>
<dbReference type="EMBL" id="JAYJLD010000092">
    <property type="protein sequence ID" value="MEB3104090.1"/>
    <property type="molecule type" value="Genomic_DNA"/>
</dbReference>
<evidence type="ECO:0000313" key="2">
    <source>
        <dbReference type="Proteomes" id="UP001310386"/>
    </source>
</evidence>
<gene>
    <name evidence="1" type="ORF">VF724_20990</name>
</gene>
<keyword evidence="2" id="KW-1185">Reference proteome</keyword>
<name>A0ABU5ZNM5_9BACL</name>
<sequence length="282" mass="31971">RYAGYYWDRKTQYYYLQARYYDPRNGRFLSADTFRGEIGNPLSLHLYAYSLNNPVNYVDPSGFKTISVYFLAGVGTWQSGDMFKAAKEDIIKRYQDMGYDKIHVADVYPYGTMEECGCDQDATKQMAYTILQALVVNNDMDTPYKYTVGGNNAFESIKEDYDYFGGGDIVLIGHSGGGIAAYDAAQLLNDAGYNVSFIVQVGSPKEPIKKKWRDKVGYIEKKGFFGDGITAWGMTYFQRPGYIASVDIVGGHPYYFDPNMKDDNGVSNLSKTMDQIWDWIKP</sequence>
<dbReference type="InterPro" id="IPR029058">
    <property type="entry name" value="AB_hydrolase_fold"/>
</dbReference>
<dbReference type="SUPFAM" id="SSF53474">
    <property type="entry name" value="alpha/beta-Hydrolases"/>
    <property type="match status" value="1"/>
</dbReference>
<dbReference type="PANTHER" id="PTHR32305:SF15">
    <property type="entry name" value="PROTEIN RHSA-RELATED"/>
    <property type="match status" value="1"/>
</dbReference>
<accession>A0ABU5ZNM5</accession>
<dbReference type="InterPro" id="IPR022385">
    <property type="entry name" value="Rhs_assc_core"/>
</dbReference>
<dbReference type="PANTHER" id="PTHR32305">
    <property type="match status" value="1"/>
</dbReference>
<dbReference type="RefSeq" id="WP_371756216.1">
    <property type="nucleotide sequence ID" value="NZ_JAYJLD010000092.1"/>
</dbReference>
<evidence type="ECO:0000313" key="1">
    <source>
        <dbReference type="EMBL" id="MEB3104090.1"/>
    </source>
</evidence>
<dbReference type="InterPro" id="IPR050708">
    <property type="entry name" value="T6SS_VgrG/RHS"/>
</dbReference>
<protein>
    <submittedName>
        <fullName evidence="1">RHS repeat-associated core domain-containing protein</fullName>
    </submittedName>
</protein>
<dbReference type="Gene3D" id="3.40.50.1820">
    <property type="entry name" value="alpha/beta hydrolase"/>
    <property type="match status" value="1"/>
</dbReference>